<dbReference type="EMBL" id="CP002394">
    <property type="protein sequence ID" value="ADU30602.1"/>
    <property type="molecule type" value="Genomic_DNA"/>
</dbReference>
<dbReference type="SFLD" id="SFLDG01140">
    <property type="entry name" value="C2.B:_Phosphomannomutase_and_P"/>
    <property type="match status" value="1"/>
</dbReference>
<dbReference type="PANTHER" id="PTHR10000">
    <property type="entry name" value="PHOSPHOSERINE PHOSPHATASE"/>
    <property type="match status" value="1"/>
</dbReference>
<dbReference type="GO" id="GO:0016791">
    <property type="term" value="F:phosphatase activity"/>
    <property type="evidence" value="ECO:0007669"/>
    <property type="project" value="TreeGrafter"/>
</dbReference>
<dbReference type="NCBIfam" id="TIGR01484">
    <property type="entry name" value="HAD-SF-IIB"/>
    <property type="match status" value="1"/>
</dbReference>
<dbReference type="InterPro" id="IPR000150">
    <property type="entry name" value="Cof"/>
</dbReference>
<dbReference type="AlphaFoldDB" id="E6TR90"/>
<reference evidence="1" key="1">
    <citation type="submission" date="2010-12" db="EMBL/GenBank/DDBJ databases">
        <title>Complete sequence of Bacillus cellulosilyticus DSM 2522.</title>
        <authorList>
            <consortium name="US DOE Joint Genome Institute"/>
            <person name="Lucas S."/>
            <person name="Copeland A."/>
            <person name="Lapidus A."/>
            <person name="Cheng J.-F."/>
            <person name="Bruce D."/>
            <person name="Goodwin L."/>
            <person name="Pitluck S."/>
            <person name="Chertkov O."/>
            <person name="Detter J.C."/>
            <person name="Han C."/>
            <person name="Tapia R."/>
            <person name="Land M."/>
            <person name="Hauser L."/>
            <person name="Jeffries C."/>
            <person name="Kyrpides N."/>
            <person name="Ivanova N."/>
            <person name="Mikhailova N."/>
            <person name="Brumm P."/>
            <person name="Mead D."/>
            <person name="Woyke T."/>
        </authorList>
    </citation>
    <scope>NUCLEOTIDE SEQUENCE [LARGE SCALE GENOMIC DNA]</scope>
    <source>
        <strain evidence="1">DSM 2522</strain>
    </source>
</reference>
<dbReference type="Proteomes" id="UP000001401">
    <property type="component" value="Chromosome"/>
</dbReference>
<dbReference type="SUPFAM" id="SSF56784">
    <property type="entry name" value="HAD-like"/>
    <property type="match status" value="1"/>
</dbReference>
<dbReference type="Gene3D" id="3.30.1240.10">
    <property type="match status" value="1"/>
</dbReference>
<dbReference type="RefSeq" id="WP_013488937.1">
    <property type="nucleotide sequence ID" value="NC_014829.1"/>
</dbReference>
<dbReference type="OrthoDB" id="9790031at2"/>
<dbReference type="SFLD" id="SFLDG01144">
    <property type="entry name" value="C2.B.4:_PGP_Like"/>
    <property type="match status" value="1"/>
</dbReference>
<dbReference type="GO" id="GO:0005829">
    <property type="term" value="C:cytosol"/>
    <property type="evidence" value="ECO:0007669"/>
    <property type="project" value="TreeGrafter"/>
</dbReference>
<dbReference type="Pfam" id="PF08282">
    <property type="entry name" value="Hydrolase_3"/>
    <property type="match status" value="1"/>
</dbReference>
<organism evidence="1 2">
    <name type="scientific">Evansella cellulosilytica (strain ATCC 21833 / DSM 2522 / FERM P-1141 / JCM 9156 / N-4)</name>
    <name type="common">Bacillus cellulosilyticus</name>
    <dbReference type="NCBI Taxonomy" id="649639"/>
    <lineage>
        <taxon>Bacteria</taxon>
        <taxon>Bacillati</taxon>
        <taxon>Bacillota</taxon>
        <taxon>Bacilli</taxon>
        <taxon>Bacillales</taxon>
        <taxon>Bacillaceae</taxon>
        <taxon>Evansella</taxon>
    </lineage>
</organism>
<name>E6TR90_EVAC2</name>
<proteinExistence type="predicted"/>
<dbReference type="SFLD" id="SFLDS00003">
    <property type="entry name" value="Haloacid_Dehalogenase"/>
    <property type="match status" value="1"/>
</dbReference>
<dbReference type="HOGENOM" id="CLU_044146_0_3_9"/>
<dbReference type="KEGG" id="bco:Bcell_2343"/>
<dbReference type="InterPro" id="IPR023214">
    <property type="entry name" value="HAD_sf"/>
</dbReference>
<dbReference type="GO" id="GO:0000287">
    <property type="term" value="F:magnesium ion binding"/>
    <property type="evidence" value="ECO:0007669"/>
    <property type="project" value="TreeGrafter"/>
</dbReference>
<keyword evidence="2" id="KW-1185">Reference proteome</keyword>
<protein>
    <submittedName>
        <fullName evidence="1">Cof-like hydrolase</fullName>
    </submittedName>
</protein>
<dbReference type="InterPro" id="IPR036412">
    <property type="entry name" value="HAD-like_sf"/>
</dbReference>
<keyword evidence="1" id="KW-0378">Hydrolase</keyword>
<evidence type="ECO:0000313" key="1">
    <source>
        <dbReference type="EMBL" id="ADU30602.1"/>
    </source>
</evidence>
<gene>
    <name evidence="1" type="ordered locus">Bcell_2343</name>
</gene>
<dbReference type="Gene3D" id="3.40.50.1000">
    <property type="entry name" value="HAD superfamily/HAD-like"/>
    <property type="match status" value="1"/>
</dbReference>
<dbReference type="eggNOG" id="COG0561">
    <property type="taxonomic scope" value="Bacteria"/>
</dbReference>
<evidence type="ECO:0000313" key="2">
    <source>
        <dbReference type="Proteomes" id="UP000001401"/>
    </source>
</evidence>
<dbReference type="NCBIfam" id="TIGR00099">
    <property type="entry name" value="Cof-subfamily"/>
    <property type="match status" value="1"/>
</dbReference>
<accession>E6TR90</accession>
<dbReference type="InterPro" id="IPR006379">
    <property type="entry name" value="HAD-SF_hydro_IIB"/>
</dbReference>
<dbReference type="PROSITE" id="PS01229">
    <property type="entry name" value="COF_2"/>
    <property type="match status" value="1"/>
</dbReference>
<dbReference type="PANTHER" id="PTHR10000:SF8">
    <property type="entry name" value="HAD SUPERFAMILY HYDROLASE-LIKE, TYPE 3"/>
    <property type="match status" value="1"/>
</dbReference>
<dbReference type="CDD" id="cd07516">
    <property type="entry name" value="HAD_Pase"/>
    <property type="match status" value="1"/>
</dbReference>
<sequence length="270" mass="30098">MKYSMIVLDLDDTLLLEDLTIGNHTKKALMKAQELGVKVVLASGRPTFAMQHLVKELSLDKYGSYILPFNGAKIINCKTDDSLFSSTLNPKTVHHLYELSQRENVFIHSYIGDTIITDKNNEYTEIEAKITGLPIKEVSSFIDTIQEPVVKVLMCHAPEKLVKVENKLKEELGDSLSIFRSKPYFLEFIEPGVTKGSSLEKLINHLGINRSEIIAVGDSYNDLEMIKFAGLGVAMGNAPEDIKEIADYVTDTNINEGVASVVEKYILNTL</sequence>